<evidence type="ECO:0000313" key="4">
    <source>
        <dbReference type="Proteomes" id="UP000199002"/>
    </source>
</evidence>
<keyword evidence="3" id="KW-0675">Receptor</keyword>
<dbReference type="PANTHER" id="PTHR42928">
    <property type="entry name" value="TRICARBOXYLATE-BINDING PROTEIN"/>
    <property type="match status" value="1"/>
</dbReference>
<proteinExistence type="inferred from homology"/>
<feature type="signal peptide" evidence="2">
    <location>
        <begin position="1"/>
        <end position="29"/>
    </location>
</feature>
<organism evidence="3 4">
    <name type="scientific">Acidovorax soli</name>
    <dbReference type="NCBI Taxonomy" id="592050"/>
    <lineage>
        <taxon>Bacteria</taxon>
        <taxon>Pseudomonadati</taxon>
        <taxon>Pseudomonadota</taxon>
        <taxon>Betaproteobacteria</taxon>
        <taxon>Burkholderiales</taxon>
        <taxon>Comamonadaceae</taxon>
        <taxon>Acidovorax</taxon>
    </lineage>
</organism>
<dbReference type="PANTHER" id="PTHR42928:SF5">
    <property type="entry name" value="BLR1237 PROTEIN"/>
    <property type="match status" value="1"/>
</dbReference>
<dbReference type="RefSeq" id="WP_092699885.1">
    <property type="nucleotide sequence ID" value="NZ_CAXIQL010000092.1"/>
</dbReference>
<dbReference type="Proteomes" id="UP000199002">
    <property type="component" value="Unassembled WGS sequence"/>
</dbReference>
<reference evidence="4" key="1">
    <citation type="submission" date="2016-10" db="EMBL/GenBank/DDBJ databases">
        <authorList>
            <person name="Varghese N."/>
            <person name="Submissions S."/>
        </authorList>
    </citation>
    <scope>NUCLEOTIDE SEQUENCE [LARGE SCALE GENOMIC DNA]</scope>
    <source>
        <strain evidence="4">DSM 25157</strain>
    </source>
</reference>
<evidence type="ECO:0000256" key="1">
    <source>
        <dbReference type="ARBA" id="ARBA00006987"/>
    </source>
</evidence>
<keyword evidence="4" id="KW-1185">Reference proteome</keyword>
<gene>
    <name evidence="3" type="ORF">SAMN05421875_12619</name>
</gene>
<protein>
    <submittedName>
        <fullName evidence="3">Tripartite-type tricarboxylate transporter, receptor component TctC</fullName>
    </submittedName>
</protein>
<evidence type="ECO:0000256" key="2">
    <source>
        <dbReference type="SAM" id="SignalP"/>
    </source>
</evidence>
<sequence length="335" mass="35267">MTPLASHRSLRCLARRTLALGAAAFLATAALPAASQSAAWPAKPVRLVVGFAPGGGTDVMARALAQSLSEAMGQTFIVDNKPGVSGTLSASEVSRAAPDGYTFLVAPTSVETVNPLLFKSNLVPTRDLAPVMGIGRMQMYLVARPTLDAKDVKQLLALAKSQPGKLNYASSGPGTPPHLAGELFKQSTGTFITHVPYRGSAPALQDVMASQADFVFDPGIAFPHIKAGKVKLLAVASDRKSPFFPDAPTYADLGIKNASLDIWFGVWAPNKVPAEITERLSREITKALAAPALKERFNSLGAEPVALETAPFRKLLADEGGTLSALIKDRKIVAD</sequence>
<dbReference type="AlphaFoldDB" id="A0A1H4DM30"/>
<dbReference type="Gene3D" id="3.40.190.150">
    <property type="entry name" value="Bordetella uptake gene, domain 1"/>
    <property type="match status" value="1"/>
</dbReference>
<accession>A0A1H4DM30</accession>
<dbReference type="InterPro" id="IPR042100">
    <property type="entry name" value="Bug_dom1"/>
</dbReference>
<name>A0A1H4DM30_9BURK</name>
<dbReference type="PIRSF" id="PIRSF017082">
    <property type="entry name" value="YflP"/>
    <property type="match status" value="1"/>
</dbReference>
<dbReference type="SUPFAM" id="SSF53850">
    <property type="entry name" value="Periplasmic binding protein-like II"/>
    <property type="match status" value="1"/>
</dbReference>
<dbReference type="STRING" id="592050.SAMN05421875_12619"/>
<dbReference type="Pfam" id="PF03401">
    <property type="entry name" value="TctC"/>
    <property type="match status" value="1"/>
</dbReference>
<dbReference type="InterPro" id="IPR005064">
    <property type="entry name" value="BUG"/>
</dbReference>
<dbReference type="EMBL" id="FNQJ01000026">
    <property type="protein sequence ID" value="SEA73667.1"/>
    <property type="molecule type" value="Genomic_DNA"/>
</dbReference>
<keyword evidence="2" id="KW-0732">Signal</keyword>
<comment type="similarity">
    <text evidence="1">Belongs to the UPF0065 (bug) family.</text>
</comment>
<evidence type="ECO:0000313" key="3">
    <source>
        <dbReference type="EMBL" id="SEA73667.1"/>
    </source>
</evidence>
<dbReference type="Gene3D" id="3.40.190.10">
    <property type="entry name" value="Periplasmic binding protein-like II"/>
    <property type="match status" value="1"/>
</dbReference>
<dbReference type="GeneID" id="34235112"/>
<dbReference type="CDD" id="cd07012">
    <property type="entry name" value="PBP2_Bug_TTT"/>
    <property type="match status" value="1"/>
</dbReference>
<feature type="chain" id="PRO_5011485047" evidence="2">
    <location>
        <begin position="30"/>
        <end position="335"/>
    </location>
</feature>